<dbReference type="InterPro" id="IPR000182">
    <property type="entry name" value="GNAT_dom"/>
</dbReference>
<dbReference type="InterPro" id="IPR051531">
    <property type="entry name" value="N-acetyltransferase"/>
</dbReference>
<protein>
    <submittedName>
        <fullName evidence="2">Ribosomal-protein-alanine N-acetyltransferase</fullName>
    </submittedName>
</protein>
<gene>
    <name evidence="2" type="ORF">SAMN04487834_10658</name>
</gene>
<dbReference type="InterPro" id="IPR016181">
    <property type="entry name" value="Acyl_CoA_acyltransferase"/>
</dbReference>
<dbReference type="OrthoDB" id="9798081at2"/>
<dbReference type="GO" id="GO:0016747">
    <property type="term" value="F:acyltransferase activity, transferring groups other than amino-acyl groups"/>
    <property type="evidence" value="ECO:0007669"/>
    <property type="project" value="InterPro"/>
</dbReference>
<dbReference type="RefSeq" id="WP_083381657.1">
    <property type="nucleotide sequence ID" value="NZ_FNYK01000065.1"/>
</dbReference>
<dbReference type="eggNOG" id="COG1670">
    <property type="taxonomic scope" value="Bacteria"/>
</dbReference>
<sequence>MMKEVGTHAIKTERLLLRRFVESDIKPYYDNYGCDQAVQEYIAWFDCKTLDDTEDFVHEHLKKYDDPYFFGWVIEYEGEVIGSIGCFNVNPFLSCCEIGYSIGSRWWNKGIVSEGAKAVVDYMFKEVGVHRIYASYTKENVASGRVMEKIGMKYEGTAIDGIVLEDGYHDLVYYARIASRNWK</sequence>
<proteinExistence type="predicted"/>
<reference evidence="3" key="1">
    <citation type="submission" date="2016-10" db="EMBL/GenBank/DDBJ databases">
        <authorList>
            <person name="Varghese N."/>
        </authorList>
    </citation>
    <scope>NUCLEOTIDE SEQUENCE [LARGE SCALE GENOMIC DNA]</scope>
    <source>
        <strain evidence="3">DSM 20406</strain>
    </source>
</reference>
<dbReference type="EMBL" id="FNYK01000065">
    <property type="protein sequence ID" value="SEJ15384.1"/>
    <property type="molecule type" value="Genomic_DNA"/>
</dbReference>
<accession>A0A1H6WJJ8</accession>
<dbReference type="Gene3D" id="3.40.630.30">
    <property type="match status" value="1"/>
</dbReference>
<keyword evidence="3" id="KW-1185">Reference proteome</keyword>
<dbReference type="SUPFAM" id="SSF55729">
    <property type="entry name" value="Acyl-CoA N-acyltransferases (Nat)"/>
    <property type="match status" value="1"/>
</dbReference>
<dbReference type="AlphaFoldDB" id="A0A1H6WJJ8"/>
<evidence type="ECO:0000259" key="1">
    <source>
        <dbReference type="PROSITE" id="PS51186"/>
    </source>
</evidence>
<dbReference type="Pfam" id="PF13302">
    <property type="entry name" value="Acetyltransf_3"/>
    <property type="match status" value="1"/>
</dbReference>
<keyword evidence="2" id="KW-0808">Transferase</keyword>
<organism evidence="2 3">
    <name type="scientific">Sharpea azabuensis</name>
    <dbReference type="NCBI Taxonomy" id="322505"/>
    <lineage>
        <taxon>Bacteria</taxon>
        <taxon>Bacillati</taxon>
        <taxon>Bacillota</taxon>
        <taxon>Erysipelotrichia</taxon>
        <taxon>Erysipelotrichales</taxon>
        <taxon>Coprobacillaceae</taxon>
        <taxon>Sharpea</taxon>
    </lineage>
</organism>
<dbReference type="Proteomes" id="UP000183028">
    <property type="component" value="Unassembled WGS sequence"/>
</dbReference>
<dbReference type="PANTHER" id="PTHR43792">
    <property type="entry name" value="GNAT FAMILY, PUTATIVE (AFU_ORTHOLOGUE AFUA_3G00765)-RELATED-RELATED"/>
    <property type="match status" value="1"/>
</dbReference>
<dbReference type="PROSITE" id="PS51186">
    <property type="entry name" value="GNAT"/>
    <property type="match status" value="1"/>
</dbReference>
<evidence type="ECO:0000313" key="2">
    <source>
        <dbReference type="EMBL" id="SEJ15384.1"/>
    </source>
</evidence>
<dbReference type="STRING" id="322505.SAMN04487836_1497"/>
<name>A0A1H6WJJ8_9FIRM</name>
<feature type="domain" description="N-acetyltransferase" evidence="1">
    <location>
        <begin position="15"/>
        <end position="179"/>
    </location>
</feature>
<evidence type="ECO:0000313" key="3">
    <source>
        <dbReference type="Proteomes" id="UP000183028"/>
    </source>
</evidence>